<keyword evidence="2" id="KW-0472">Membrane</keyword>
<reference evidence="4 5" key="1">
    <citation type="submission" date="2016-10" db="EMBL/GenBank/DDBJ databases">
        <authorList>
            <person name="de Groot N.N."/>
        </authorList>
    </citation>
    <scope>NUCLEOTIDE SEQUENCE [LARGE SCALE GENOMIC DNA]</scope>
    <source>
        <strain evidence="4 5">CPCC 202808</strain>
    </source>
</reference>
<evidence type="ECO:0000313" key="5">
    <source>
        <dbReference type="Proteomes" id="UP000199052"/>
    </source>
</evidence>
<accession>A0A1I2P8Q3</accession>
<keyword evidence="6" id="KW-1185">Reference proteome</keyword>
<dbReference type="InterPro" id="IPR029052">
    <property type="entry name" value="Metallo-depent_PP-like"/>
</dbReference>
<sequence length="600" mass="64880">MRPGDLTESALGFARRQPVRWLSPGQLRHTATKLVISEMFGAYADKRELQGTFDQPLLTCQPEADELWLDFVADLGDGFDATYTIAWLLAHDKLEVAPAHRNGNGSGSGNGRLTLPRSALLLMGGDEVYPTASTREYEDRTKGRYRAALPEPAGPGEDSSMLLALPGNHDWYDGLTSFLRVFCQGRAIGGWQTGQPRSYFAVRLPRRWWLVGVDIQLEGYVDEPQLRFFAEQVRPRLRPGDGVIVATGKPSWVDTATDPDAFGTLDYLQRRLLEDSGAQVRLWVSGDSHHYVRYAERDGSRQMVTCGLGGAYLSATHAMPASLEVPPVRSRAREKSEPLTVDLADSAYPDQQTSRRLGRQVWGIPWRNSGLAGLATLLQGGLLVLLVAALALTTRRPPVAALRTGDVGDVLGLGLRIGLVVAAAVVVDVAFALVRRRRPVLARAPATLVAAEVVLALVVLAGLAAVPLPAGVPGLVAAVAAFAAAVVVAGIAGVELFAGWLFAYRDLPVVRGWIFSGRGIEDHKGFLRMYIGRDGSLTVHPVVVDTVCRTWRATPDAEPNAAWIAPAGEPPVPRLAEPPFRVPRSGPRCAPGQAPRKEPR</sequence>
<feature type="transmembrane region" description="Helical" evidence="2">
    <location>
        <begin position="474"/>
        <end position="503"/>
    </location>
</feature>
<keyword evidence="2" id="KW-0812">Transmembrane</keyword>
<dbReference type="RefSeq" id="WP_092882534.1">
    <property type="nucleotide sequence ID" value="NZ_FOOI01000004.1"/>
</dbReference>
<evidence type="ECO:0000313" key="4">
    <source>
        <dbReference type="EMBL" id="SFG12464.1"/>
    </source>
</evidence>
<keyword evidence="2" id="KW-1133">Transmembrane helix</keyword>
<dbReference type="EMBL" id="JACBZA010000001">
    <property type="protein sequence ID" value="NYH83707.1"/>
    <property type="molecule type" value="Genomic_DNA"/>
</dbReference>
<gene>
    <name evidence="3" type="ORF">FHR37_002558</name>
    <name evidence="4" type="ORF">SAMN05421678_10441</name>
</gene>
<feature type="transmembrane region" description="Helical" evidence="2">
    <location>
        <begin position="413"/>
        <end position="434"/>
    </location>
</feature>
<dbReference type="EMBL" id="FOOI01000004">
    <property type="protein sequence ID" value="SFG12464.1"/>
    <property type="molecule type" value="Genomic_DNA"/>
</dbReference>
<evidence type="ECO:0000313" key="6">
    <source>
        <dbReference type="Proteomes" id="UP000533017"/>
    </source>
</evidence>
<dbReference type="OrthoDB" id="500534at2"/>
<dbReference type="SUPFAM" id="SSF56300">
    <property type="entry name" value="Metallo-dependent phosphatases"/>
    <property type="match status" value="1"/>
</dbReference>
<feature type="transmembrane region" description="Helical" evidence="2">
    <location>
        <begin position="371"/>
        <end position="393"/>
    </location>
</feature>
<evidence type="ECO:0000256" key="2">
    <source>
        <dbReference type="SAM" id="Phobius"/>
    </source>
</evidence>
<name>A0A1I2P8Q3_9ACTN</name>
<dbReference type="Gene3D" id="3.60.21.10">
    <property type="match status" value="1"/>
</dbReference>
<dbReference type="Proteomes" id="UP000199052">
    <property type="component" value="Unassembled WGS sequence"/>
</dbReference>
<protein>
    <submittedName>
        <fullName evidence="4">ABC-type spermidine/putrescine transport system, permease component II</fullName>
    </submittedName>
</protein>
<dbReference type="Proteomes" id="UP000533017">
    <property type="component" value="Unassembled WGS sequence"/>
</dbReference>
<evidence type="ECO:0000256" key="1">
    <source>
        <dbReference type="SAM" id="MobiDB-lite"/>
    </source>
</evidence>
<evidence type="ECO:0000313" key="3">
    <source>
        <dbReference type="EMBL" id="NYH83707.1"/>
    </source>
</evidence>
<dbReference type="PANTHER" id="PTHR34211:SF3">
    <property type="entry name" value="CALCINEURIN-LIKE METALLO-PHOSPHOESTERASE SUPERFAMILY PROTEIN"/>
    <property type="match status" value="1"/>
</dbReference>
<dbReference type="PANTHER" id="PTHR34211">
    <property type="entry name" value="CALCINEURIN-LIKE METALLO-PHOSPHOESTERASE SUPERFAMILY PROTEIN"/>
    <property type="match status" value="1"/>
</dbReference>
<dbReference type="STRING" id="504797.SAMN05421678_10441"/>
<organism evidence="4 5">
    <name type="scientific">Actinopolymorpha cephalotaxi</name>
    <dbReference type="NCBI Taxonomy" id="504797"/>
    <lineage>
        <taxon>Bacteria</taxon>
        <taxon>Bacillati</taxon>
        <taxon>Actinomycetota</taxon>
        <taxon>Actinomycetes</taxon>
        <taxon>Propionibacteriales</taxon>
        <taxon>Actinopolymorphaceae</taxon>
        <taxon>Actinopolymorpha</taxon>
    </lineage>
</organism>
<dbReference type="AlphaFoldDB" id="A0A1I2P8Q3"/>
<feature type="transmembrane region" description="Helical" evidence="2">
    <location>
        <begin position="446"/>
        <end position="468"/>
    </location>
</feature>
<feature type="region of interest" description="Disordered" evidence="1">
    <location>
        <begin position="563"/>
        <end position="600"/>
    </location>
</feature>
<proteinExistence type="predicted"/>
<reference evidence="3 6" key="2">
    <citation type="submission" date="2020-07" db="EMBL/GenBank/DDBJ databases">
        <title>Sequencing the genomes of 1000 actinobacteria strains.</title>
        <authorList>
            <person name="Klenk H.-P."/>
        </authorList>
    </citation>
    <scope>NUCLEOTIDE SEQUENCE [LARGE SCALE GENOMIC DNA]</scope>
    <source>
        <strain evidence="3 6">DSM 45117</strain>
    </source>
</reference>